<reference evidence="1 2" key="1">
    <citation type="submission" date="2019-03" db="EMBL/GenBank/DDBJ databases">
        <title>Genomic Encyclopedia of Type Strains, Phase IV (KMG-IV): sequencing the most valuable type-strain genomes for metagenomic binning, comparative biology and taxonomic classification.</title>
        <authorList>
            <person name="Goeker M."/>
        </authorList>
    </citation>
    <scope>NUCLEOTIDE SEQUENCE [LARGE SCALE GENOMIC DNA]</scope>
    <source>
        <strain evidence="1 2">DSM 18401</strain>
    </source>
</reference>
<comment type="caution">
    <text evidence="1">The sequence shown here is derived from an EMBL/GenBank/DDBJ whole genome shotgun (WGS) entry which is preliminary data.</text>
</comment>
<sequence length="69" mass="7641">MTISLHIETARAALARAAWARGEKPAYDEEAITDLLADMRHWCRNAGIDYDSCDQCAASHYRNEIGSAS</sequence>
<evidence type="ECO:0000313" key="2">
    <source>
        <dbReference type="Proteomes" id="UP000295351"/>
    </source>
</evidence>
<name>A0A4R2BY28_SHIGR</name>
<keyword evidence="2" id="KW-1185">Reference proteome</keyword>
<dbReference type="AlphaFoldDB" id="A0A4R2BY28"/>
<dbReference type="Proteomes" id="UP000295351">
    <property type="component" value="Unassembled WGS sequence"/>
</dbReference>
<gene>
    <name evidence="1" type="ORF">EV665_14512</name>
</gene>
<accession>A0A4R2BY28</accession>
<organism evidence="1 2">
    <name type="scientific">Shinella granuli</name>
    <dbReference type="NCBI Taxonomy" id="323621"/>
    <lineage>
        <taxon>Bacteria</taxon>
        <taxon>Pseudomonadati</taxon>
        <taxon>Pseudomonadota</taxon>
        <taxon>Alphaproteobacteria</taxon>
        <taxon>Hyphomicrobiales</taxon>
        <taxon>Rhizobiaceae</taxon>
        <taxon>Shinella</taxon>
    </lineage>
</organism>
<evidence type="ECO:0000313" key="1">
    <source>
        <dbReference type="EMBL" id="TCN32817.1"/>
    </source>
</evidence>
<protein>
    <submittedName>
        <fullName evidence="1">Uncharacterized protein</fullName>
    </submittedName>
</protein>
<dbReference type="EMBL" id="SLVX01000045">
    <property type="protein sequence ID" value="TCN32817.1"/>
    <property type="molecule type" value="Genomic_DNA"/>
</dbReference>
<dbReference type="RefSeq" id="WP_133037029.1">
    <property type="nucleotide sequence ID" value="NZ_BAABEI010000012.1"/>
</dbReference>
<proteinExistence type="predicted"/>